<proteinExistence type="predicted"/>
<organism evidence="2 3">
    <name type="scientific">Ectocarpus siliculosus</name>
    <name type="common">Brown alga</name>
    <name type="synonym">Conferva siliculosa</name>
    <dbReference type="NCBI Taxonomy" id="2880"/>
    <lineage>
        <taxon>Eukaryota</taxon>
        <taxon>Sar</taxon>
        <taxon>Stramenopiles</taxon>
        <taxon>Ochrophyta</taxon>
        <taxon>PX clade</taxon>
        <taxon>Phaeophyceae</taxon>
        <taxon>Ectocarpales</taxon>
        <taxon>Ectocarpaceae</taxon>
        <taxon>Ectocarpus</taxon>
    </lineage>
</organism>
<accession>D7FHK6</accession>
<dbReference type="SUPFAM" id="SSF48371">
    <property type="entry name" value="ARM repeat"/>
    <property type="match status" value="1"/>
</dbReference>
<protein>
    <submittedName>
        <fullName evidence="2">Uncharacterized protein</fullName>
    </submittedName>
</protein>
<dbReference type="EMBL" id="FN649750">
    <property type="protein sequence ID" value="CBJ28563.1"/>
    <property type="molecule type" value="Genomic_DNA"/>
</dbReference>
<evidence type="ECO:0000313" key="3">
    <source>
        <dbReference type="Proteomes" id="UP000002630"/>
    </source>
</evidence>
<dbReference type="Proteomes" id="UP000002630">
    <property type="component" value="Linkage Group LG25"/>
</dbReference>
<dbReference type="InterPro" id="IPR016024">
    <property type="entry name" value="ARM-type_fold"/>
</dbReference>
<gene>
    <name evidence="2" type="ORF">Esi_0109_0008</name>
</gene>
<dbReference type="AlphaFoldDB" id="D7FHK6"/>
<evidence type="ECO:0000313" key="2">
    <source>
        <dbReference type="EMBL" id="CBJ28563.1"/>
    </source>
</evidence>
<keyword evidence="3" id="KW-1185">Reference proteome</keyword>
<feature type="region of interest" description="Disordered" evidence="1">
    <location>
        <begin position="326"/>
        <end position="364"/>
    </location>
</feature>
<feature type="region of interest" description="Disordered" evidence="1">
    <location>
        <begin position="472"/>
        <end position="495"/>
    </location>
</feature>
<dbReference type="EMBL" id="FN647779">
    <property type="protein sequence ID" value="CBJ28563.1"/>
    <property type="molecule type" value="Genomic_DNA"/>
</dbReference>
<feature type="compositionally biased region" description="Basic and acidic residues" evidence="1">
    <location>
        <begin position="326"/>
        <end position="338"/>
    </location>
</feature>
<feature type="compositionally biased region" description="Low complexity" evidence="1">
    <location>
        <begin position="344"/>
        <end position="360"/>
    </location>
</feature>
<dbReference type="OrthoDB" id="10430577at2759"/>
<dbReference type="InParanoid" id="D7FHK6"/>
<reference evidence="2 3" key="1">
    <citation type="journal article" date="2010" name="Nature">
        <title>The Ectocarpus genome and the independent evolution of multicellularity in brown algae.</title>
        <authorList>
            <person name="Cock J.M."/>
            <person name="Sterck L."/>
            <person name="Rouze P."/>
            <person name="Scornet D."/>
            <person name="Allen A.E."/>
            <person name="Amoutzias G."/>
            <person name="Anthouard V."/>
            <person name="Artiguenave F."/>
            <person name="Aury J.M."/>
            <person name="Badger J.H."/>
            <person name="Beszteri B."/>
            <person name="Billiau K."/>
            <person name="Bonnet E."/>
            <person name="Bothwell J.H."/>
            <person name="Bowler C."/>
            <person name="Boyen C."/>
            <person name="Brownlee C."/>
            <person name="Carrano C.J."/>
            <person name="Charrier B."/>
            <person name="Cho G.Y."/>
            <person name="Coelho S.M."/>
            <person name="Collen J."/>
            <person name="Corre E."/>
            <person name="Da Silva C."/>
            <person name="Delage L."/>
            <person name="Delaroque N."/>
            <person name="Dittami S.M."/>
            <person name="Doulbeau S."/>
            <person name="Elias M."/>
            <person name="Farnham G."/>
            <person name="Gachon C.M."/>
            <person name="Gschloessl B."/>
            <person name="Heesch S."/>
            <person name="Jabbari K."/>
            <person name="Jubin C."/>
            <person name="Kawai H."/>
            <person name="Kimura K."/>
            <person name="Kloareg B."/>
            <person name="Kupper F.C."/>
            <person name="Lang D."/>
            <person name="Le Bail A."/>
            <person name="Leblanc C."/>
            <person name="Lerouge P."/>
            <person name="Lohr M."/>
            <person name="Lopez P.J."/>
            <person name="Martens C."/>
            <person name="Maumus F."/>
            <person name="Michel G."/>
            <person name="Miranda-Saavedra D."/>
            <person name="Morales J."/>
            <person name="Moreau H."/>
            <person name="Motomura T."/>
            <person name="Nagasato C."/>
            <person name="Napoli C.A."/>
            <person name="Nelson D.R."/>
            <person name="Nyvall-Collen P."/>
            <person name="Peters A.F."/>
            <person name="Pommier C."/>
            <person name="Potin P."/>
            <person name="Poulain J."/>
            <person name="Quesneville H."/>
            <person name="Read B."/>
            <person name="Rensing S.A."/>
            <person name="Ritter A."/>
            <person name="Rousvoal S."/>
            <person name="Samanta M."/>
            <person name="Samson G."/>
            <person name="Schroeder D.C."/>
            <person name="Segurens B."/>
            <person name="Strittmatter M."/>
            <person name="Tonon T."/>
            <person name="Tregear J.W."/>
            <person name="Valentin K."/>
            <person name="von Dassow P."/>
            <person name="Yamagishi T."/>
            <person name="Van de Peer Y."/>
            <person name="Wincker P."/>
        </authorList>
    </citation>
    <scope>NUCLEOTIDE SEQUENCE [LARGE SCALE GENOMIC DNA]</scope>
    <source>
        <strain evidence="3">Ec32 / CCAP1310/4</strain>
    </source>
</reference>
<sequence>MKLHELMAKLEDSTAEETEASFGNIGEAILFHLKPSEPPTTRALALDVAQTFVQNVLSERSKDKRSSKIRRRAFKELLAHLIPLMLDCLKSPEGSSSSSSPRDENASLGNNSSLGGAGGQGRGEEFGDGGEGAAGGLAAGKGLGGEVIVLHYYQQHHQYLLKVAVLETMNRFLTVLRALFRPPQSTRVQKVVAPLLDASEEVLKEKAAAVLGKLSLCGRDTLKWANIAIKVSLESHNLLQDAWPDEIVGQVPSAQVETIMGEHPLLPPIQDTFNKGDVEAYVLSIGRRFPALCKLLATLVTASPPKSQEPERVLRMGEQAWAKLEEERAGVKRDDPSPTRRRASATTAQESATSTNTSTADGTLSPELAARVSGLLLPSAVTLLEALVASSRLEKAMEDRQGTVCQCMGQAVAQTPVQGGVRFAAYRAMAVIIRYIRPDTAAEGLGVPILPLLFNEALLALGNRVNLHALNTTTKTDVGPRSRNSEKGGGSPKPLLFNVRNPLNNGHGAKLHEDTVWAGVECLATFILDCGLFLPAAQVAEVESVVTEGVELLAHRPLEVSPFNEDEPQVLRHASTREAFVRLVHYYLLLAEEKKRNPGSNLYTEAKLAFHCHLQDPDGAVARECRVALTALKTDRVDHRTKENEKALEDMEAEADQNMHNSGTGEVGYTLEELENGEYHVVRRVSKSPRKKVGWLPSPH</sequence>
<feature type="compositionally biased region" description="Low complexity" evidence="1">
    <location>
        <begin position="95"/>
        <end position="114"/>
    </location>
</feature>
<name>D7FHK6_ECTSI</name>
<feature type="region of interest" description="Disordered" evidence="1">
    <location>
        <begin position="92"/>
        <end position="130"/>
    </location>
</feature>
<evidence type="ECO:0000256" key="1">
    <source>
        <dbReference type="SAM" id="MobiDB-lite"/>
    </source>
</evidence>